<proteinExistence type="predicted"/>
<gene>
    <name evidence="3" type="ORF">FHS74_000874</name>
</gene>
<dbReference type="AlphaFoldDB" id="A0A7X0EB96"/>
<dbReference type="RefSeq" id="WP_184797796.1">
    <property type="nucleotide sequence ID" value="NZ_JACIIZ010000002.1"/>
</dbReference>
<keyword evidence="4" id="KW-1185">Reference proteome</keyword>
<feature type="compositionally biased region" description="Polar residues" evidence="1">
    <location>
        <begin position="36"/>
        <end position="56"/>
    </location>
</feature>
<evidence type="ECO:0000313" key="3">
    <source>
        <dbReference type="EMBL" id="MBB6250333.1"/>
    </source>
</evidence>
<evidence type="ECO:0000313" key="4">
    <source>
        <dbReference type="Proteomes" id="UP000539175"/>
    </source>
</evidence>
<keyword evidence="2" id="KW-0732">Signal</keyword>
<feature type="signal peptide" evidence="2">
    <location>
        <begin position="1"/>
        <end position="23"/>
    </location>
</feature>
<feature type="chain" id="PRO_5031072647" evidence="2">
    <location>
        <begin position="24"/>
        <end position="143"/>
    </location>
</feature>
<organism evidence="3 4">
    <name type="scientific">Nitrospirillum iridis</name>
    <dbReference type="NCBI Taxonomy" id="765888"/>
    <lineage>
        <taxon>Bacteria</taxon>
        <taxon>Pseudomonadati</taxon>
        <taxon>Pseudomonadota</taxon>
        <taxon>Alphaproteobacteria</taxon>
        <taxon>Rhodospirillales</taxon>
        <taxon>Azospirillaceae</taxon>
        <taxon>Nitrospirillum</taxon>
    </lineage>
</organism>
<comment type="caution">
    <text evidence="3">The sequence shown here is derived from an EMBL/GenBank/DDBJ whole genome shotgun (WGS) entry which is preliminary data.</text>
</comment>
<protein>
    <submittedName>
        <fullName evidence="3">Uncharacterized protein</fullName>
    </submittedName>
</protein>
<accession>A0A7X0EB96</accession>
<name>A0A7X0EB96_9PROT</name>
<evidence type="ECO:0000256" key="2">
    <source>
        <dbReference type="SAM" id="SignalP"/>
    </source>
</evidence>
<dbReference type="Proteomes" id="UP000539175">
    <property type="component" value="Unassembled WGS sequence"/>
</dbReference>
<feature type="region of interest" description="Disordered" evidence="1">
    <location>
        <begin position="22"/>
        <end position="62"/>
    </location>
</feature>
<reference evidence="3 4" key="1">
    <citation type="submission" date="2020-08" db="EMBL/GenBank/DDBJ databases">
        <title>Genomic Encyclopedia of Type Strains, Phase IV (KMG-IV): sequencing the most valuable type-strain genomes for metagenomic binning, comparative biology and taxonomic classification.</title>
        <authorList>
            <person name="Goeker M."/>
        </authorList>
    </citation>
    <scope>NUCLEOTIDE SEQUENCE [LARGE SCALE GENOMIC DNA]</scope>
    <source>
        <strain evidence="3 4">DSM 22198</strain>
    </source>
</reference>
<sequence length="143" mass="16042">MGRARWRYLLGVATLMAAGPALGQAPPDPPSPPSAITLTPVTPLRSPSPSPATGTRPSEPAMSEFIVEAPRFVLPDALEQERFLRDEAEKWRFNNMETYYNPDKEDMYLRLPEMNTGTTLDQRYLGSLLHPCKLTKDHTLTCR</sequence>
<evidence type="ECO:0000256" key="1">
    <source>
        <dbReference type="SAM" id="MobiDB-lite"/>
    </source>
</evidence>
<dbReference type="EMBL" id="JACIIZ010000002">
    <property type="protein sequence ID" value="MBB6250333.1"/>
    <property type="molecule type" value="Genomic_DNA"/>
</dbReference>